<evidence type="ECO:0000313" key="9">
    <source>
        <dbReference type="EMBL" id="NLS10764.1"/>
    </source>
</evidence>
<evidence type="ECO:0000256" key="5">
    <source>
        <dbReference type="ARBA" id="ARBA00033748"/>
    </source>
</evidence>
<protein>
    <submittedName>
        <fullName evidence="9">NtaA/DmoA family FMN-dependent monooxygenase</fullName>
        <ecNumber evidence="9">1.14.-.-</ecNumber>
    </submittedName>
</protein>
<accession>A0A7X8YEM3</accession>
<keyword evidence="2 6" id="KW-0288">FMN</keyword>
<dbReference type="EC" id="1.14.-.-" evidence="9"/>
<dbReference type="RefSeq" id="WP_168888250.1">
    <property type="nucleotide sequence ID" value="NZ_JABAHY010000014.1"/>
</dbReference>
<dbReference type="InterPro" id="IPR036661">
    <property type="entry name" value="Luciferase-like_sf"/>
</dbReference>
<feature type="binding site" evidence="6">
    <location>
        <position position="149"/>
    </location>
    <ligand>
        <name>FMN</name>
        <dbReference type="ChEBI" id="CHEBI:58210"/>
    </ligand>
</feature>
<feature type="domain" description="Luciferase-like" evidence="8">
    <location>
        <begin position="36"/>
        <end position="371"/>
    </location>
</feature>
<name>A0A7X8YEM3_9MICC</name>
<keyword evidence="4 9" id="KW-0503">Monooxygenase</keyword>
<dbReference type="InterPro" id="IPR011251">
    <property type="entry name" value="Luciferase-like_dom"/>
</dbReference>
<organism evidence="9 10">
    <name type="scientific">Nesterenkonia sedimenti</name>
    <dbReference type="NCBI Taxonomy" id="1463632"/>
    <lineage>
        <taxon>Bacteria</taxon>
        <taxon>Bacillati</taxon>
        <taxon>Actinomycetota</taxon>
        <taxon>Actinomycetes</taxon>
        <taxon>Micrococcales</taxon>
        <taxon>Micrococcaceae</taxon>
        <taxon>Nesterenkonia</taxon>
    </lineage>
</organism>
<proteinExistence type="inferred from homology"/>
<dbReference type="PANTHER" id="PTHR30011:SF16">
    <property type="entry name" value="C2H2 FINGER DOMAIN TRANSCRIPTION FACTOR (EUROFUNG)-RELATED"/>
    <property type="match status" value="1"/>
</dbReference>
<keyword evidence="1 6" id="KW-0285">Flavoprotein</keyword>
<feature type="compositionally biased region" description="Polar residues" evidence="7">
    <location>
        <begin position="428"/>
        <end position="445"/>
    </location>
</feature>
<dbReference type="GO" id="GO:0016705">
    <property type="term" value="F:oxidoreductase activity, acting on paired donors, with incorporation or reduction of molecular oxygen"/>
    <property type="evidence" value="ECO:0007669"/>
    <property type="project" value="InterPro"/>
</dbReference>
<evidence type="ECO:0000256" key="6">
    <source>
        <dbReference type="PIRSR" id="PIRSR000337-1"/>
    </source>
</evidence>
<dbReference type="InterPro" id="IPR051260">
    <property type="entry name" value="Diverse_substr_monoxygenases"/>
</dbReference>
<evidence type="ECO:0000256" key="1">
    <source>
        <dbReference type="ARBA" id="ARBA00022630"/>
    </source>
</evidence>
<keyword evidence="10" id="KW-1185">Reference proteome</keyword>
<reference evidence="9 10" key="1">
    <citation type="submission" date="2020-04" db="EMBL/GenBank/DDBJ databases">
        <title>Nesterenkonia sp. nov., isolated from marine sediment.</title>
        <authorList>
            <person name="Zhang G."/>
        </authorList>
    </citation>
    <scope>NUCLEOTIDE SEQUENCE [LARGE SCALE GENOMIC DNA]</scope>
    <source>
        <strain evidence="9 10">MY13</strain>
    </source>
</reference>
<keyword evidence="3 9" id="KW-0560">Oxidoreductase</keyword>
<feature type="binding site" evidence="6">
    <location>
        <position position="203"/>
    </location>
    <ligand>
        <name>FMN</name>
        <dbReference type="ChEBI" id="CHEBI:58210"/>
    </ligand>
</feature>
<dbReference type="GO" id="GO:0004497">
    <property type="term" value="F:monooxygenase activity"/>
    <property type="evidence" value="ECO:0007669"/>
    <property type="project" value="UniProtKB-KW"/>
</dbReference>
<dbReference type="Gene3D" id="3.20.20.30">
    <property type="entry name" value="Luciferase-like domain"/>
    <property type="match status" value="1"/>
</dbReference>
<feature type="binding site" evidence="6">
    <location>
        <position position="59"/>
    </location>
    <ligand>
        <name>FMN</name>
        <dbReference type="ChEBI" id="CHEBI:58210"/>
    </ligand>
</feature>
<dbReference type="EMBL" id="JABAHY010000014">
    <property type="protein sequence ID" value="NLS10764.1"/>
    <property type="molecule type" value="Genomic_DNA"/>
</dbReference>
<sequence>MTDQQRKMLLNVNLQGFGQRPAAWRTQDVAGTELTTAEFWAQLGRIAERGKLDAVFLADSPALGNPNLRPLGQVEPFVALQAIGEATEHLGLIGSASTTYNDPYDLAERLLSLDVITGGRLAWNAVTTYAENVSANFGIDQNPDRPTRYRRAKEFATVMRRLWETAATGERIRHRGEFFDLEGRLNVPPSPQGHPVIFQAGGSPAGRDLASATAEGVFTVELLLEPAIKNYRAVKEGAAAYGRNPDDIKITPGLSFVLGGTEEEARRRYDEMETLAPDNYTLNTLSDYLGEEIKELDPHQPIPTEILDREIDETTYHRSVSYHQGIVRWIRKNNTSLRDTLRNFGGYGARIIVGTPEQVADSLEEWFLAGAVDGFNLMADEFPRGLETFVEQVVPLLQAKGIFKTEYTETTLRGVLRSQGHRYPVSAASPTTTAEHVLSTAQRSN</sequence>
<feature type="region of interest" description="Disordered" evidence="7">
    <location>
        <begin position="425"/>
        <end position="445"/>
    </location>
</feature>
<gene>
    <name evidence="9" type="ORF">HGQ17_12330</name>
</gene>
<evidence type="ECO:0000313" key="10">
    <source>
        <dbReference type="Proteomes" id="UP000523139"/>
    </source>
</evidence>
<evidence type="ECO:0000259" key="8">
    <source>
        <dbReference type="Pfam" id="PF00296"/>
    </source>
</evidence>
<comment type="caution">
    <text evidence="9">The sequence shown here is derived from an EMBL/GenBank/DDBJ whole genome shotgun (WGS) entry which is preliminary data.</text>
</comment>
<dbReference type="PIRSF" id="PIRSF000337">
    <property type="entry name" value="NTA_MOA"/>
    <property type="match status" value="1"/>
</dbReference>
<dbReference type="NCBIfam" id="TIGR03860">
    <property type="entry name" value="FMN_nitrolo"/>
    <property type="match status" value="1"/>
</dbReference>
<dbReference type="Pfam" id="PF00296">
    <property type="entry name" value="Bac_luciferase"/>
    <property type="match status" value="1"/>
</dbReference>
<dbReference type="Proteomes" id="UP000523139">
    <property type="component" value="Unassembled WGS sequence"/>
</dbReference>
<evidence type="ECO:0000256" key="7">
    <source>
        <dbReference type="SAM" id="MobiDB-lite"/>
    </source>
</evidence>
<evidence type="ECO:0000256" key="3">
    <source>
        <dbReference type="ARBA" id="ARBA00023002"/>
    </source>
</evidence>
<dbReference type="SUPFAM" id="SSF51679">
    <property type="entry name" value="Bacterial luciferase-like"/>
    <property type="match status" value="1"/>
</dbReference>
<comment type="similarity">
    <text evidence="5">Belongs to the NtaA/SnaA/DszA monooxygenase family.</text>
</comment>
<dbReference type="InterPro" id="IPR016215">
    <property type="entry name" value="NTA_MOA"/>
</dbReference>
<evidence type="ECO:0000256" key="4">
    <source>
        <dbReference type="ARBA" id="ARBA00023033"/>
    </source>
</evidence>
<dbReference type="AlphaFoldDB" id="A0A7X8YEM3"/>
<dbReference type="PANTHER" id="PTHR30011">
    <property type="entry name" value="ALKANESULFONATE MONOOXYGENASE-RELATED"/>
    <property type="match status" value="1"/>
</dbReference>
<evidence type="ECO:0000256" key="2">
    <source>
        <dbReference type="ARBA" id="ARBA00022643"/>
    </source>
</evidence>